<dbReference type="EMBL" id="JBBXMP010000016">
    <property type="protein sequence ID" value="KAL0068760.1"/>
    <property type="molecule type" value="Genomic_DNA"/>
</dbReference>
<evidence type="ECO:0000313" key="3">
    <source>
        <dbReference type="Proteomes" id="UP001437256"/>
    </source>
</evidence>
<dbReference type="Proteomes" id="UP001437256">
    <property type="component" value="Unassembled WGS sequence"/>
</dbReference>
<evidence type="ECO:0000256" key="1">
    <source>
        <dbReference type="SAM" id="MobiDB-lite"/>
    </source>
</evidence>
<accession>A0ABR3A465</accession>
<name>A0ABR3A465_9AGAR</name>
<protein>
    <submittedName>
        <fullName evidence="2">Uncharacterized protein</fullName>
    </submittedName>
</protein>
<feature type="region of interest" description="Disordered" evidence="1">
    <location>
        <begin position="1"/>
        <end position="71"/>
    </location>
</feature>
<sequence length="107" mass="11850">MSAVEDIGQMSAGVEQIDEPSQSVPNRIEEASDAGDILRPMLKSNSKELLLEDEEEEEEEEEESGEEDDGIDFCMMMVCGVVNMTEFSSHIAILPLHRLDKTSDATD</sequence>
<organism evidence="2 3">
    <name type="scientific">Marasmius tenuissimus</name>
    <dbReference type="NCBI Taxonomy" id="585030"/>
    <lineage>
        <taxon>Eukaryota</taxon>
        <taxon>Fungi</taxon>
        <taxon>Dikarya</taxon>
        <taxon>Basidiomycota</taxon>
        <taxon>Agaricomycotina</taxon>
        <taxon>Agaricomycetes</taxon>
        <taxon>Agaricomycetidae</taxon>
        <taxon>Agaricales</taxon>
        <taxon>Marasmiineae</taxon>
        <taxon>Marasmiaceae</taxon>
        <taxon>Marasmius</taxon>
    </lineage>
</organism>
<comment type="caution">
    <text evidence="2">The sequence shown here is derived from an EMBL/GenBank/DDBJ whole genome shotgun (WGS) entry which is preliminary data.</text>
</comment>
<proteinExistence type="predicted"/>
<reference evidence="2 3" key="1">
    <citation type="submission" date="2024-05" db="EMBL/GenBank/DDBJ databases">
        <title>A draft genome resource for the thread blight pathogen Marasmius tenuissimus strain MS-2.</title>
        <authorList>
            <person name="Yulfo-Soto G.E."/>
            <person name="Baruah I.K."/>
            <person name="Amoako-Attah I."/>
            <person name="Bukari Y."/>
            <person name="Meinhardt L.W."/>
            <person name="Bailey B.A."/>
            <person name="Cohen S.P."/>
        </authorList>
    </citation>
    <scope>NUCLEOTIDE SEQUENCE [LARGE SCALE GENOMIC DNA]</scope>
    <source>
        <strain evidence="2 3">MS-2</strain>
    </source>
</reference>
<keyword evidence="3" id="KW-1185">Reference proteome</keyword>
<evidence type="ECO:0000313" key="2">
    <source>
        <dbReference type="EMBL" id="KAL0068760.1"/>
    </source>
</evidence>
<feature type="compositionally biased region" description="Acidic residues" evidence="1">
    <location>
        <begin position="51"/>
        <end position="71"/>
    </location>
</feature>
<gene>
    <name evidence="2" type="ORF">AAF712_004089</name>
</gene>